<proteinExistence type="predicted"/>
<sequence>PHLRRALAARDRGCTFPGCDRPPSWCEAHHVIHWTHSGITALHNLVLLCGHHHRQVHHDGWTILFTDTGHPAYIPPWRIDPAQRPRQNPYTHPPDLLTSIT</sequence>
<dbReference type="Gene3D" id="1.10.30.50">
    <property type="match status" value="1"/>
</dbReference>
<accession>A0A0D8B617</accession>
<dbReference type="GO" id="GO:0008270">
    <property type="term" value="F:zinc ion binding"/>
    <property type="evidence" value="ECO:0007669"/>
    <property type="project" value="InterPro"/>
</dbReference>
<evidence type="ECO:0000256" key="1">
    <source>
        <dbReference type="SAM" id="MobiDB-lite"/>
    </source>
</evidence>
<protein>
    <submittedName>
        <fullName evidence="3">HNH endonuclease</fullName>
    </submittedName>
</protein>
<comment type="caution">
    <text evidence="3">The sequence shown here is derived from an EMBL/GenBank/DDBJ whole genome shotgun (WGS) entry which is preliminary data.</text>
</comment>
<evidence type="ECO:0000313" key="4">
    <source>
        <dbReference type="Proteomes" id="UP000032545"/>
    </source>
</evidence>
<dbReference type="Pfam" id="PF01844">
    <property type="entry name" value="HNH"/>
    <property type="match status" value="1"/>
</dbReference>
<keyword evidence="3" id="KW-0378">Hydrolase</keyword>
<dbReference type="RefSeq" id="WP_131669501.1">
    <property type="nucleotide sequence ID" value="NZ_JYFN01000088.1"/>
</dbReference>
<keyword evidence="4" id="KW-1185">Reference proteome</keyword>
<dbReference type="CDD" id="cd00085">
    <property type="entry name" value="HNHc"/>
    <property type="match status" value="1"/>
</dbReference>
<feature type="region of interest" description="Disordered" evidence="1">
    <location>
        <begin position="78"/>
        <end position="101"/>
    </location>
</feature>
<dbReference type="InterPro" id="IPR002711">
    <property type="entry name" value="HNH"/>
</dbReference>
<dbReference type="GO" id="GO:0004519">
    <property type="term" value="F:endonuclease activity"/>
    <property type="evidence" value="ECO:0007669"/>
    <property type="project" value="UniProtKB-KW"/>
</dbReference>
<dbReference type="GO" id="GO:0003676">
    <property type="term" value="F:nucleic acid binding"/>
    <property type="evidence" value="ECO:0007669"/>
    <property type="project" value="InterPro"/>
</dbReference>
<evidence type="ECO:0000313" key="3">
    <source>
        <dbReference type="EMBL" id="KJE19713.1"/>
    </source>
</evidence>
<dbReference type="InterPro" id="IPR003615">
    <property type="entry name" value="HNH_nuc"/>
</dbReference>
<organism evidence="3 4">
    <name type="scientific">Frankia torreyi</name>
    <dbReference type="NCBI Taxonomy" id="1856"/>
    <lineage>
        <taxon>Bacteria</taxon>
        <taxon>Bacillati</taxon>
        <taxon>Actinomycetota</taxon>
        <taxon>Actinomycetes</taxon>
        <taxon>Frankiales</taxon>
        <taxon>Frankiaceae</taxon>
        <taxon>Frankia</taxon>
    </lineage>
</organism>
<keyword evidence="3" id="KW-0255">Endonuclease</keyword>
<dbReference type="SMART" id="SM00507">
    <property type="entry name" value="HNHc"/>
    <property type="match status" value="1"/>
</dbReference>
<feature type="domain" description="HNH nuclease" evidence="2">
    <location>
        <begin position="2"/>
        <end position="54"/>
    </location>
</feature>
<dbReference type="Proteomes" id="UP000032545">
    <property type="component" value="Unassembled WGS sequence"/>
</dbReference>
<name>A0A0D8B617_9ACTN</name>
<keyword evidence="3" id="KW-0540">Nuclease</keyword>
<dbReference type="PATRIC" id="fig|1502723.3.peg.6819"/>
<evidence type="ECO:0000259" key="2">
    <source>
        <dbReference type="SMART" id="SM00507"/>
    </source>
</evidence>
<feature type="non-terminal residue" evidence="3">
    <location>
        <position position="1"/>
    </location>
</feature>
<gene>
    <name evidence="3" type="ORF">FF36_06016</name>
</gene>
<reference evidence="4" key="1">
    <citation type="submission" date="2015-02" db="EMBL/GenBank/DDBJ databases">
        <title>Draft Genome of Frankia sp. CpI1-S.</title>
        <authorList>
            <person name="Oshone R.T."/>
            <person name="Ngom M."/>
            <person name="Ghodhbane-Gtari F."/>
            <person name="Gtari M."/>
            <person name="Morris K."/>
            <person name="Thomas K."/>
            <person name="Sen A."/>
            <person name="Tisa L.S."/>
        </authorList>
    </citation>
    <scope>NUCLEOTIDE SEQUENCE [LARGE SCALE GENOMIC DNA]</scope>
    <source>
        <strain evidence="4">CpI1-S</strain>
    </source>
</reference>
<reference evidence="3 4" key="2">
    <citation type="journal article" date="2016" name="Genome Announc.">
        <title>Permanent Draft Genome Sequences for Two Variants of Frankia sp. Strain CpI1, the First Frankia Strain Isolated from Root Nodules of Comptonia peregrina.</title>
        <authorList>
            <person name="Oshone R."/>
            <person name="Hurst S.G.IV."/>
            <person name="Abebe-Akele F."/>
            <person name="Simpson S."/>
            <person name="Morris K."/>
            <person name="Thomas W.K."/>
            <person name="Tisa L.S."/>
        </authorList>
    </citation>
    <scope>NUCLEOTIDE SEQUENCE [LARGE SCALE GENOMIC DNA]</scope>
    <source>
        <strain evidence="4">CpI1-S</strain>
    </source>
</reference>
<dbReference type="AlphaFoldDB" id="A0A0D8B617"/>
<dbReference type="EMBL" id="JYFN01000088">
    <property type="protein sequence ID" value="KJE19713.1"/>
    <property type="molecule type" value="Genomic_DNA"/>
</dbReference>